<gene>
    <name evidence="1" type="ORF">Thert_03358</name>
</gene>
<protein>
    <submittedName>
        <fullName evidence="1">Uncharacterized protein</fullName>
    </submittedName>
</protein>
<name>A0A223I2Y1_THETR</name>
<organism evidence="1 2">
    <name type="scientific">Thermoanaerobacterium thermosaccharolyticum</name>
    <name type="common">Clostridium thermosaccharolyticum</name>
    <dbReference type="NCBI Taxonomy" id="1517"/>
    <lineage>
        <taxon>Bacteria</taxon>
        <taxon>Bacillati</taxon>
        <taxon>Bacillota</taxon>
        <taxon>Clostridia</taxon>
        <taxon>Thermoanaerobacterales</taxon>
        <taxon>Thermoanaerobacteraceae</taxon>
        <taxon>Thermoanaerobacterium</taxon>
    </lineage>
</organism>
<proteinExistence type="predicted"/>
<reference evidence="1 2" key="1">
    <citation type="submission" date="2016-08" db="EMBL/GenBank/DDBJ databases">
        <title>A novel genetic cassette of butanologenic Thermoanaerobacterium thermosaccharolyticum that directly convert cellulose to butanol.</title>
        <authorList>
            <person name="Li T."/>
            <person name="He J."/>
        </authorList>
    </citation>
    <scope>NUCLEOTIDE SEQUENCE [LARGE SCALE GENOMIC DNA]</scope>
    <source>
        <strain evidence="1 2">TG57</strain>
    </source>
</reference>
<sequence length="212" mass="24972">MIQIDDAGSGSLVGGTCIGVMRVETNEYHYDIIPIEYYTKDNFSNKLYLKKAAEIAIKYLNMMNVGKKEEIYVCRGYMFDCLRDYFKTNGYNYKSTKILNPLQDKIEKTFEDYALSLGLSKRFLSYTKYPFHFHRLLKWVYADYNNRYKLCKTGWKSFIKYGSLEIDESYSELKKNKNLYCLKCGNKIDIGPVKIIKFKSNYLNVIYLHANC</sequence>
<accession>A0A223I2Y1</accession>
<evidence type="ECO:0000313" key="1">
    <source>
        <dbReference type="EMBL" id="AST59091.1"/>
    </source>
</evidence>
<evidence type="ECO:0000313" key="2">
    <source>
        <dbReference type="Proteomes" id="UP000214975"/>
    </source>
</evidence>
<dbReference type="EMBL" id="CP016893">
    <property type="protein sequence ID" value="AST59091.1"/>
    <property type="molecule type" value="Genomic_DNA"/>
</dbReference>
<dbReference type="RefSeq" id="WP_013297835.1">
    <property type="nucleotide sequence ID" value="NZ_CP016893.1"/>
</dbReference>
<dbReference type="OMA" id="RVETNEY"/>
<dbReference type="Proteomes" id="UP000214975">
    <property type="component" value="Chromosome"/>
</dbReference>
<dbReference type="AlphaFoldDB" id="A0A223I2Y1"/>
<dbReference type="GeneID" id="93864197"/>